<evidence type="ECO:0000313" key="7">
    <source>
        <dbReference type="EMBL" id="RXH58729.1"/>
    </source>
</evidence>
<feature type="transmembrane region" description="Helical" evidence="5">
    <location>
        <begin position="110"/>
        <end position="133"/>
    </location>
</feature>
<dbReference type="AlphaFoldDB" id="A0A4Q0T9K6"/>
<evidence type="ECO:0000256" key="5">
    <source>
        <dbReference type="RuleBase" id="RU361157"/>
    </source>
</evidence>
<dbReference type="PANTHER" id="PTHR43229:SF3">
    <property type="entry name" value="ABC-TYPE MULTIDRUG TRANSPORT SYSTEM, PERMEASE COMPONENT"/>
    <property type="match status" value="1"/>
</dbReference>
<protein>
    <recommendedName>
        <fullName evidence="5">Transport permease protein</fullName>
    </recommendedName>
</protein>
<dbReference type="PRINTS" id="PR00164">
    <property type="entry name" value="ABC2TRNSPORT"/>
</dbReference>
<feature type="transmembrane region" description="Helical" evidence="5">
    <location>
        <begin position="145"/>
        <end position="170"/>
    </location>
</feature>
<dbReference type="EMBL" id="RDSM01000001">
    <property type="protein sequence ID" value="RXH58729.1"/>
    <property type="molecule type" value="Genomic_DNA"/>
</dbReference>
<reference evidence="7 8" key="1">
    <citation type="submission" date="2018-11" db="EMBL/GenBank/DDBJ databases">
        <authorList>
            <person name="Mardanov A.V."/>
            <person name="Ravin N.V."/>
            <person name="Dedysh S.N."/>
        </authorList>
    </citation>
    <scope>NUCLEOTIDE SEQUENCE [LARGE SCALE GENOMIC DNA]</scope>
    <source>
        <strain evidence="7 8">AF10</strain>
    </source>
</reference>
<keyword evidence="3 5" id="KW-1133">Transmembrane helix</keyword>
<comment type="caution">
    <text evidence="7">The sequence shown here is derived from an EMBL/GenBank/DDBJ whole genome shotgun (WGS) entry which is preliminary data.</text>
</comment>
<evidence type="ECO:0000259" key="6">
    <source>
        <dbReference type="PROSITE" id="PS51012"/>
    </source>
</evidence>
<dbReference type="GO" id="GO:0043190">
    <property type="term" value="C:ATP-binding cassette (ABC) transporter complex"/>
    <property type="evidence" value="ECO:0007669"/>
    <property type="project" value="InterPro"/>
</dbReference>
<sequence>MSGSVITMQAPVGRIFVKETKYEFLKLYRTRSFSAAMIGFPVMFYLLFGVANKHAYNEGVHIAKYMLGGYSVFGLVGAALFGIGVGLASERAAGWLEVKRASPMPPAAYLFAKCASAVGFGLIIVSILVVIGLTLGGVSLTLSEFVRMMGLTAVGSVTFASMGLLLALVVPANAATGVVNLVYLPMSFMSGLWIPIHMLPKWLQSVAPVLPTYHLSQLMLHVFGYEDAASMTSHWAGLAGFTMVMLGASWVVFSRAQQNA</sequence>
<dbReference type="PANTHER" id="PTHR43229">
    <property type="entry name" value="NODULATION PROTEIN J"/>
    <property type="match status" value="1"/>
</dbReference>
<feature type="transmembrane region" description="Helical" evidence="5">
    <location>
        <begin position="235"/>
        <end position="253"/>
    </location>
</feature>
<feature type="transmembrane region" description="Helical" evidence="5">
    <location>
        <begin position="70"/>
        <end position="89"/>
    </location>
</feature>
<comment type="similarity">
    <text evidence="5">Belongs to the ABC-2 integral membrane protein family.</text>
</comment>
<keyword evidence="4 5" id="KW-0472">Membrane</keyword>
<organism evidence="7 8">
    <name type="scientific">Granulicella sibirica</name>
    <dbReference type="NCBI Taxonomy" id="2479048"/>
    <lineage>
        <taxon>Bacteria</taxon>
        <taxon>Pseudomonadati</taxon>
        <taxon>Acidobacteriota</taxon>
        <taxon>Terriglobia</taxon>
        <taxon>Terriglobales</taxon>
        <taxon>Acidobacteriaceae</taxon>
        <taxon>Granulicella</taxon>
    </lineage>
</organism>
<evidence type="ECO:0000256" key="2">
    <source>
        <dbReference type="ARBA" id="ARBA00022692"/>
    </source>
</evidence>
<dbReference type="OrthoDB" id="63188at2"/>
<dbReference type="InterPro" id="IPR047817">
    <property type="entry name" value="ABC2_TM_bact-type"/>
</dbReference>
<feature type="domain" description="ABC transmembrane type-2" evidence="6">
    <location>
        <begin position="32"/>
        <end position="256"/>
    </location>
</feature>
<dbReference type="PIRSF" id="PIRSF006648">
    <property type="entry name" value="DrrB"/>
    <property type="match status" value="1"/>
</dbReference>
<keyword evidence="5" id="KW-0813">Transport</keyword>
<evidence type="ECO:0000256" key="4">
    <source>
        <dbReference type="ARBA" id="ARBA00023136"/>
    </source>
</evidence>
<dbReference type="InterPro" id="IPR051784">
    <property type="entry name" value="Nod_factor_ABC_transporter"/>
</dbReference>
<accession>A0A4Q0T9K6</accession>
<evidence type="ECO:0000256" key="1">
    <source>
        <dbReference type="ARBA" id="ARBA00004141"/>
    </source>
</evidence>
<comment type="subcellular location">
    <subcellularLocation>
        <location evidence="5">Cell membrane</location>
        <topology evidence="5">Multi-pass membrane protein</topology>
    </subcellularLocation>
    <subcellularLocation>
        <location evidence="1">Membrane</location>
        <topology evidence="1">Multi-pass membrane protein</topology>
    </subcellularLocation>
</comment>
<proteinExistence type="inferred from homology"/>
<dbReference type="Proteomes" id="UP000289437">
    <property type="component" value="Unassembled WGS sequence"/>
</dbReference>
<dbReference type="PROSITE" id="PS51012">
    <property type="entry name" value="ABC_TM2"/>
    <property type="match status" value="1"/>
</dbReference>
<keyword evidence="2 5" id="KW-0812">Transmembrane</keyword>
<name>A0A4Q0T9K6_9BACT</name>
<dbReference type="InterPro" id="IPR000412">
    <property type="entry name" value="ABC_2_transport"/>
</dbReference>
<dbReference type="GO" id="GO:0140359">
    <property type="term" value="F:ABC-type transporter activity"/>
    <property type="evidence" value="ECO:0007669"/>
    <property type="project" value="InterPro"/>
</dbReference>
<keyword evidence="8" id="KW-1185">Reference proteome</keyword>
<reference evidence="8" key="2">
    <citation type="submission" date="2019-02" db="EMBL/GenBank/DDBJ databases">
        <title>Granulicella sibirica sp. nov., a psychrotolerant acidobacterium isolated from an organic soil layer in forested tundra, West Siberia.</title>
        <authorList>
            <person name="Oshkin I.Y."/>
            <person name="Kulichevskaya I.S."/>
            <person name="Rijpstra W.I.C."/>
            <person name="Sinninghe Damste J.S."/>
            <person name="Rakitin A.L."/>
            <person name="Ravin N.V."/>
            <person name="Dedysh S.N."/>
        </authorList>
    </citation>
    <scope>NUCLEOTIDE SEQUENCE [LARGE SCALE GENOMIC DNA]</scope>
    <source>
        <strain evidence="8">AF10</strain>
    </source>
</reference>
<dbReference type="RefSeq" id="WP_128912674.1">
    <property type="nucleotide sequence ID" value="NZ_RDSM01000001.1"/>
</dbReference>
<evidence type="ECO:0000313" key="8">
    <source>
        <dbReference type="Proteomes" id="UP000289437"/>
    </source>
</evidence>
<dbReference type="Pfam" id="PF01061">
    <property type="entry name" value="ABC2_membrane"/>
    <property type="match status" value="1"/>
</dbReference>
<dbReference type="InterPro" id="IPR013525">
    <property type="entry name" value="ABC2_TM"/>
</dbReference>
<keyword evidence="5" id="KW-1003">Cell membrane</keyword>
<gene>
    <name evidence="7" type="ORF">GRAN_2039</name>
</gene>
<feature type="transmembrane region" description="Helical" evidence="5">
    <location>
        <begin position="33"/>
        <end position="50"/>
    </location>
</feature>
<evidence type="ECO:0000256" key="3">
    <source>
        <dbReference type="ARBA" id="ARBA00022989"/>
    </source>
</evidence>
<feature type="transmembrane region" description="Helical" evidence="5">
    <location>
        <begin position="177"/>
        <end position="196"/>
    </location>
</feature>